<evidence type="ECO:0000259" key="6">
    <source>
        <dbReference type="PROSITE" id="PS51424"/>
    </source>
</evidence>
<reference evidence="7" key="1">
    <citation type="submission" date="2023-08" db="EMBL/GenBank/DDBJ databases">
        <authorList>
            <person name="Alioto T."/>
            <person name="Alioto T."/>
            <person name="Gomez Garrido J."/>
        </authorList>
    </citation>
    <scope>NUCLEOTIDE SEQUENCE</scope>
</reference>
<feature type="domain" description="Roc" evidence="6">
    <location>
        <begin position="437"/>
        <end position="622"/>
    </location>
</feature>
<dbReference type="InterPro" id="IPR000488">
    <property type="entry name" value="Death_dom"/>
</dbReference>
<evidence type="ECO:0000256" key="1">
    <source>
        <dbReference type="ARBA" id="ARBA00022614"/>
    </source>
</evidence>
<keyword evidence="1" id="KW-0433">Leucine-rich repeat</keyword>
<evidence type="ECO:0000313" key="8">
    <source>
        <dbReference type="Proteomes" id="UP001162480"/>
    </source>
</evidence>
<accession>A0AA36F7V2</accession>
<gene>
    <name evidence="7" type="ORF">OCTVUL_1B026029</name>
</gene>
<dbReference type="EMBL" id="OX597823">
    <property type="protein sequence ID" value="CAI9729021.1"/>
    <property type="molecule type" value="Genomic_DNA"/>
</dbReference>
<dbReference type="Proteomes" id="UP001162480">
    <property type="component" value="Chromosome 10"/>
</dbReference>
<keyword evidence="3" id="KW-0547">Nucleotide-binding</keyword>
<evidence type="ECO:0000259" key="5">
    <source>
        <dbReference type="PROSITE" id="PS50017"/>
    </source>
</evidence>
<feature type="coiled-coil region" evidence="4">
    <location>
        <begin position="581"/>
        <end position="608"/>
    </location>
</feature>
<sequence>MSSHSQVSEQLLTYLETKSNGRTVLTVPDGKYKGWLPKSLYSLELDELYLPFMRLYTFPVRGSSLGSLTSLKVFHAVGNYLQTIPNCFTQISELQKLNLSYNNLSELSQSIFKLTSLVELNLCENSVERLPPEIGELKNLRHLNIGGNLLSEVPEQMSQCKKLQILNLSGKWSPRGGLRTLPISVCNLPELLTLDCSWHQIDTLPDEIGNLKKLKILSLRGNHLKYISEKIADCTNLQELHLTAAMRFIPKIPVALLNLKSLVKLNISGNYFTTIPPEISGLENLKVFLMQKNALLQLPEEFFNLQQLEEIELSDNYLETIPGSIRRLHVLRKLSVCNNRLKSLPNEISSCQSLQSLNLAHNLLEEIPDTFHRLDNLDFLNLTENKLKRLPLLLDQLTGLEKTNGIFLQGNYLVKPRQEICDQGVGALFKYLKEIRVSEANHRRKMILTGAVKAGKTSLRNALLLGRSRLTADDERTWVLERHLWEPEESLRVQILDFGGHHIYSAAHHMFLTSEALHILVFDLNVFSCDPESYDFRIGDWLEGILDRAPGASIHLVGTHADLCNENEIAEKKAYILEKMHSEENTKIDNLRMEINQLKEKLESTQRQDTGKSGFSDFDVERDSEKLSHLQRMVNTRVILPDDISTVSCADDLVGINEFVDKVITTLKESEQRPLPKSWYSFLIELQQREEKILQWNDTLKIFTDLMKSLGQSMISMEGSPEKSLQVILKYFHATGEIIWYYDNPKLNKLVFHRPETLIDMLRSIFRHDFEDIMVYHRHLGLKVNMTEEQFRNAKQLFLHEGMMSVELLRYTLCHFQLDVSALETFTSLMLKFDLCYEIPINEINVSLLDYTRLLLFPWFLPDVSPANLASKWPTQVPKDTVQLTIQFQFPKKGPPNFFEKVSVRFQNYVSYCDGWRNGIYARYNLSKCLLQKDKKELNGQNMMLVTLSVRGSDMQELWSLIHMTWQDMLGLLHEWPFALVDIKLLCSHCIMTGNEDPYQFSGKVLERRCPKGVYHVQCPNQKDCPIPACFVYFLDPEFQEDLPKHIQTTVEFMHRCNILMQTMDDIDGSSADTGLLSDLGLRYLAAKLGKDWFAVGLQLGLQQADIERIQLDHPSDSFKQIFTLLVLWRDNNRVNLGPTVDKLTKLIWWFIWPSLRSRQKREREKNEERGKAREGKGR</sequence>
<dbReference type="PROSITE" id="PS51450">
    <property type="entry name" value="LRR"/>
    <property type="match status" value="3"/>
</dbReference>
<keyword evidence="8" id="KW-1185">Reference proteome</keyword>
<dbReference type="GO" id="GO:0007165">
    <property type="term" value="P:signal transduction"/>
    <property type="evidence" value="ECO:0007669"/>
    <property type="project" value="InterPro"/>
</dbReference>
<feature type="domain" description="Death" evidence="5">
    <location>
        <begin position="1078"/>
        <end position="1148"/>
    </location>
</feature>
<dbReference type="InterPro" id="IPR027417">
    <property type="entry name" value="P-loop_NTPase"/>
</dbReference>
<dbReference type="InterPro" id="IPR050715">
    <property type="entry name" value="LRR-SigEffector_domain"/>
</dbReference>
<dbReference type="AlphaFoldDB" id="A0AA36F7V2"/>
<dbReference type="InterPro" id="IPR003591">
    <property type="entry name" value="Leu-rich_rpt_typical-subtyp"/>
</dbReference>
<evidence type="ECO:0000313" key="7">
    <source>
        <dbReference type="EMBL" id="CAI9729021.1"/>
    </source>
</evidence>
<dbReference type="Gene3D" id="1.10.533.10">
    <property type="entry name" value="Death Domain, Fas"/>
    <property type="match status" value="1"/>
</dbReference>
<protein>
    <submittedName>
        <fullName evidence="7">Malignant fibrous histiocytoma-amplified sequence 1 homolog</fullName>
    </submittedName>
</protein>
<dbReference type="InterPro" id="IPR036388">
    <property type="entry name" value="WH-like_DNA-bd_sf"/>
</dbReference>
<dbReference type="Gene3D" id="3.40.50.300">
    <property type="entry name" value="P-loop containing nucleotide triphosphate hydrolases"/>
    <property type="match status" value="1"/>
</dbReference>
<dbReference type="SUPFAM" id="SSF52047">
    <property type="entry name" value="RNI-like"/>
    <property type="match status" value="1"/>
</dbReference>
<dbReference type="InterPro" id="IPR032675">
    <property type="entry name" value="LRR_dom_sf"/>
</dbReference>
<name>A0AA36F7V2_OCTVU</name>
<dbReference type="Gene3D" id="1.10.10.10">
    <property type="entry name" value="Winged helix-like DNA-binding domain superfamily/Winged helix DNA-binding domain"/>
    <property type="match status" value="1"/>
</dbReference>
<keyword evidence="2" id="KW-0677">Repeat</keyword>
<keyword evidence="4" id="KW-0175">Coiled coil</keyword>
<dbReference type="Gene3D" id="3.80.10.10">
    <property type="entry name" value="Ribonuclease Inhibitor"/>
    <property type="match status" value="2"/>
</dbReference>
<dbReference type="Pfam" id="PF00560">
    <property type="entry name" value="LRR_1"/>
    <property type="match status" value="2"/>
</dbReference>
<dbReference type="InterPro" id="IPR020859">
    <property type="entry name" value="ROC"/>
</dbReference>
<dbReference type="CDD" id="cd01670">
    <property type="entry name" value="Death"/>
    <property type="match status" value="1"/>
</dbReference>
<dbReference type="Pfam" id="PF13855">
    <property type="entry name" value="LRR_8"/>
    <property type="match status" value="2"/>
</dbReference>
<dbReference type="PANTHER" id="PTHR45752:SF187">
    <property type="entry name" value="LEUCINE-RICH REPEAT AND IQ DOMAIN-CONTAINING PROTEIN 4"/>
    <property type="match status" value="1"/>
</dbReference>
<dbReference type="GO" id="GO:0000166">
    <property type="term" value="F:nucleotide binding"/>
    <property type="evidence" value="ECO:0007669"/>
    <property type="project" value="UniProtKB-KW"/>
</dbReference>
<dbReference type="GO" id="GO:0009966">
    <property type="term" value="P:regulation of signal transduction"/>
    <property type="evidence" value="ECO:0007669"/>
    <property type="project" value="UniProtKB-ARBA"/>
</dbReference>
<dbReference type="SMART" id="SM00369">
    <property type="entry name" value="LRR_TYP"/>
    <property type="match status" value="11"/>
</dbReference>
<evidence type="ECO:0000256" key="2">
    <source>
        <dbReference type="ARBA" id="ARBA00022737"/>
    </source>
</evidence>
<dbReference type="PROSITE" id="PS50017">
    <property type="entry name" value="DEATH_DOMAIN"/>
    <property type="match status" value="1"/>
</dbReference>
<dbReference type="InterPro" id="IPR001611">
    <property type="entry name" value="Leu-rich_rpt"/>
</dbReference>
<dbReference type="SUPFAM" id="SSF52540">
    <property type="entry name" value="P-loop containing nucleoside triphosphate hydrolases"/>
    <property type="match status" value="1"/>
</dbReference>
<dbReference type="SUPFAM" id="SSF47986">
    <property type="entry name" value="DEATH domain"/>
    <property type="match status" value="1"/>
</dbReference>
<dbReference type="SMART" id="SM00364">
    <property type="entry name" value="LRR_BAC"/>
    <property type="match status" value="7"/>
</dbReference>
<dbReference type="PROSITE" id="PS51424">
    <property type="entry name" value="ROC"/>
    <property type="match status" value="1"/>
</dbReference>
<proteinExistence type="predicted"/>
<dbReference type="InterPro" id="IPR011029">
    <property type="entry name" value="DEATH-like_dom_sf"/>
</dbReference>
<dbReference type="PANTHER" id="PTHR45752">
    <property type="entry name" value="LEUCINE-RICH REPEAT-CONTAINING"/>
    <property type="match status" value="1"/>
</dbReference>
<organism evidence="7 8">
    <name type="scientific">Octopus vulgaris</name>
    <name type="common">Common octopus</name>
    <dbReference type="NCBI Taxonomy" id="6645"/>
    <lineage>
        <taxon>Eukaryota</taxon>
        <taxon>Metazoa</taxon>
        <taxon>Spiralia</taxon>
        <taxon>Lophotrochozoa</taxon>
        <taxon>Mollusca</taxon>
        <taxon>Cephalopoda</taxon>
        <taxon>Coleoidea</taxon>
        <taxon>Octopodiformes</taxon>
        <taxon>Octopoda</taxon>
        <taxon>Incirrata</taxon>
        <taxon>Octopodidae</taxon>
        <taxon>Octopus</taxon>
    </lineage>
</organism>
<evidence type="ECO:0000256" key="3">
    <source>
        <dbReference type="ARBA" id="ARBA00022741"/>
    </source>
</evidence>
<dbReference type="Pfam" id="PF08477">
    <property type="entry name" value="Roc"/>
    <property type="match status" value="1"/>
</dbReference>
<evidence type="ECO:0000256" key="4">
    <source>
        <dbReference type="SAM" id="Coils"/>
    </source>
</evidence>